<organism evidence="1">
    <name type="scientific">Siphoviridae sp. ctPui28</name>
    <dbReference type="NCBI Taxonomy" id="2825488"/>
    <lineage>
        <taxon>Viruses</taxon>
        <taxon>Duplodnaviria</taxon>
        <taxon>Heunggongvirae</taxon>
        <taxon>Uroviricota</taxon>
        <taxon>Caudoviricetes</taxon>
    </lineage>
</organism>
<dbReference type="EMBL" id="BK015406">
    <property type="protein sequence ID" value="DAE05247.1"/>
    <property type="molecule type" value="Genomic_DNA"/>
</dbReference>
<proteinExistence type="predicted"/>
<sequence length="39" mass="4377">MQGGCWPVVVGGRRPRCPGSRQRWEVAGERCSPLPKNIR</sequence>
<reference evidence="1" key="1">
    <citation type="journal article" date="2021" name="Proc. Natl. Acad. Sci. U.S.A.">
        <title>A Catalog of Tens of Thousands of Viruses from Human Metagenomes Reveals Hidden Associations with Chronic Diseases.</title>
        <authorList>
            <person name="Tisza M.J."/>
            <person name="Buck C.B."/>
        </authorList>
    </citation>
    <scope>NUCLEOTIDE SEQUENCE</scope>
    <source>
        <strain evidence="1">CtPui28</strain>
    </source>
</reference>
<protein>
    <submittedName>
        <fullName evidence="1">Uncharacterized protein</fullName>
    </submittedName>
</protein>
<accession>A0A8S5PDJ5</accession>
<evidence type="ECO:0000313" key="1">
    <source>
        <dbReference type="EMBL" id="DAE05247.1"/>
    </source>
</evidence>
<name>A0A8S5PDJ5_9CAUD</name>